<evidence type="ECO:0000256" key="2">
    <source>
        <dbReference type="SAM" id="Coils"/>
    </source>
</evidence>
<organism evidence="4 5">
    <name type="scientific">Heyndrickxia coagulans</name>
    <name type="common">Weizmannia coagulans</name>
    <dbReference type="NCBI Taxonomy" id="1398"/>
    <lineage>
        <taxon>Bacteria</taxon>
        <taxon>Bacillati</taxon>
        <taxon>Bacillota</taxon>
        <taxon>Bacilli</taxon>
        <taxon>Bacillales</taxon>
        <taxon>Bacillaceae</taxon>
        <taxon>Heyndrickxia</taxon>
    </lineage>
</organism>
<dbReference type="Proteomes" id="UP000075304">
    <property type="component" value="Unassembled WGS sequence"/>
</dbReference>
<gene>
    <name evidence="4" type="ORF">B4099_3182</name>
</gene>
<evidence type="ECO:0000256" key="1">
    <source>
        <dbReference type="ARBA" id="ARBA00004328"/>
    </source>
</evidence>
<dbReference type="InterPro" id="IPR024455">
    <property type="entry name" value="Phage_capsid"/>
</dbReference>
<dbReference type="InterPro" id="IPR054612">
    <property type="entry name" value="Phage_capsid-like_C"/>
</dbReference>
<dbReference type="SUPFAM" id="SSF56563">
    <property type="entry name" value="Major capsid protein gp5"/>
    <property type="match status" value="1"/>
</dbReference>
<keyword evidence="2" id="KW-0175">Coiled coil</keyword>
<sequence>MSKELRELLNKLNQKKAAAKVLMGKEDATPEEIQVAAAEINELKAKIEAQKLIDEETAIPVGGKPVVSVIEPDKNSKEYRELHTKAFLNYLRKKPLTEEMKNTLSSNTGSDGGYLIPQDINTQINNLKRQYKSAKMCCTEVYTTSTKTGSFVWEDLSTLTPLVNMTEMTDLDSSSQPKFRSVQYAVKDMGAILPIPNTLLQDEDANLIAYIAGWFAKKAIRTENNDIFNVLKTGKTPVALADWKALKSNYNTKLDPLIATNGYFCTNQDGFNVLDSALDGFGRPVLQPNPQNPTELLFLGKVVHMFSNTELPSDTDNNVAPIFFGDMKSGCRFVDRGAYELSISTEAYFVKNATAVRVIERYDVIKTDSDAYQFGQIALPEN</sequence>
<reference evidence="4 5" key="1">
    <citation type="submission" date="2016-01" db="EMBL/GenBank/DDBJ databases">
        <title>Genome Sequences of Twelve Sporeforming Bacillus Species Isolated from Foods.</title>
        <authorList>
            <person name="Berendsen E.M."/>
            <person name="Wells-Bennik M.H."/>
            <person name="Krawcyk A.O."/>
            <person name="De Jong A."/>
            <person name="Holsappel S."/>
            <person name="Eijlander R.T."/>
            <person name="Kuipers O.P."/>
        </authorList>
    </citation>
    <scope>NUCLEOTIDE SEQUENCE [LARGE SCALE GENOMIC DNA]</scope>
    <source>
        <strain evidence="4 5">B4099</strain>
    </source>
</reference>
<name>A0A150KGY1_HEYCO</name>
<evidence type="ECO:0000259" key="3">
    <source>
        <dbReference type="Pfam" id="PF05065"/>
    </source>
</evidence>
<evidence type="ECO:0000313" key="4">
    <source>
        <dbReference type="EMBL" id="KYC71641.1"/>
    </source>
</evidence>
<proteinExistence type="predicted"/>
<dbReference type="PATRIC" id="fig|1398.25.peg.1786"/>
<accession>A0A150KGY1</accession>
<comment type="subcellular location">
    <subcellularLocation>
        <location evidence="1">Virion</location>
    </subcellularLocation>
</comment>
<comment type="caution">
    <text evidence="4">The sequence shown here is derived from an EMBL/GenBank/DDBJ whole genome shotgun (WGS) entry which is preliminary data.</text>
</comment>
<protein>
    <recommendedName>
        <fullName evidence="3">Phage capsid-like C-terminal domain-containing protein</fullName>
    </recommendedName>
</protein>
<dbReference type="AlphaFoldDB" id="A0A150KGY1"/>
<dbReference type="Gene3D" id="3.30.2400.10">
    <property type="entry name" value="Major capsid protein gp5"/>
    <property type="match status" value="1"/>
</dbReference>
<dbReference type="Pfam" id="PF05065">
    <property type="entry name" value="Phage_capsid"/>
    <property type="match status" value="1"/>
</dbReference>
<dbReference type="EMBL" id="LQYI01000024">
    <property type="protein sequence ID" value="KYC71641.1"/>
    <property type="molecule type" value="Genomic_DNA"/>
</dbReference>
<dbReference type="NCBIfam" id="TIGR01554">
    <property type="entry name" value="major_cap_HK97"/>
    <property type="match status" value="1"/>
</dbReference>
<feature type="domain" description="Phage capsid-like C-terminal" evidence="3">
    <location>
        <begin position="112"/>
        <end position="375"/>
    </location>
</feature>
<feature type="coiled-coil region" evidence="2">
    <location>
        <begin position="2"/>
        <end position="53"/>
    </location>
</feature>
<dbReference type="GeneID" id="93259756"/>
<dbReference type="RefSeq" id="WP_061574464.1">
    <property type="nucleotide sequence ID" value="NZ_CP026649.1"/>
</dbReference>
<evidence type="ECO:0000313" key="5">
    <source>
        <dbReference type="Proteomes" id="UP000075304"/>
    </source>
</evidence>